<protein>
    <recommendedName>
        <fullName evidence="4">CCHC-type domain-containing protein</fullName>
    </recommendedName>
</protein>
<comment type="caution">
    <text evidence="2">The sequence shown here is derived from an EMBL/GenBank/DDBJ whole genome shotgun (WGS) entry which is preliminary data.</text>
</comment>
<evidence type="ECO:0008006" key="4">
    <source>
        <dbReference type="Google" id="ProtNLM"/>
    </source>
</evidence>
<name>A0AAD9VHM7_9HYME</name>
<proteinExistence type="predicted"/>
<organism evidence="2 3">
    <name type="scientific">Odynerus spinipes</name>
    <dbReference type="NCBI Taxonomy" id="1348599"/>
    <lineage>
        <taxon>Eukaryota</taxon>
        <taxon>Metazoa</taxon>
        <taxon>Ecdysozoa</taxon>
        <taxon>Arthropoda</taxon>
        <taxon>Hexapoda</taxon>
        <taxon>Insecta</taxon>
        <taxon>Pterygota</taxon>
        <taxon>Neoptera</taxon>
        <taxon>Endopterygota</taxon>
        <taxon>Hymenoptera</taxon>
        <taxon>Apocrita</taxon>
        <taxon>Aculeata</taxon>
        <taxon>Vespoidea</taxon>
        <taxon>Vespidae</taxon>
        <taxon>Eumeninae</taxon>
        <taxon>Odynerus</taxon>
    </lineage>
</organism>
<dbReference type="AlphaFoldDB" id="A0AAD9VHM7"/>
<dbReference type="EMBL" id="JAIFRP010004695">
    <property type="protein sequence ID" value="KAK2574834.1"/>
    <property type="molecule type" value="Genomic_DNA"/>
</dbReference>
<feature type="non-terminal residue" evidence="2">
    <location>
        <position position="1"/>
    </location>
</feature>
<evidence type="ECO:0000256" key="1">
    <source>
        <dbReference type="SAM" id="MobiDB-lite"/>
    </source>
</evidence>
<evidence type="ECO:0000313" key="3">
    <source>
        <dbReference type="Proteomes" id="UP001258017"/>
    </source>
</evidence>
<gene>
    <name evidence="2" type="ORF">KPH14_012937</name>
</gene>
<reference evidence="2" key="1">
    <citation type="submission" date="2021-08" db="EMBL/GenBank/DDBJ databases">
        <authorList>
            <person name="Misof B."/>
            <person name="Oliver O."/>
            <person name="Podsiadlowski L."/>
            <person name="Donath A."/>
            <person name="Peters R."/>
            <person name="Mayer C."/>
            <person name="Rust J."/>
            <person name="Gunkel S."/>
            <person name="Lesny P."/>
            <person name="Martin S."/>
            <person name="Oeyen J.P."/>
            <person name="Petersen M."/>
            <person name="Panagiotis P."/>
            <person name="Wilbrandt J."/>
            <person name="Tanja T."/>
        </authorList>
    </citation>
    <scope>NUCLEOTIDE SEQUENCE</scope>
    <source>
        <strain evidence="2">GBR_01_08_01A</strain>
        <tissue evidence="2">Thorax + abdomen</tissue>
    </source>
</reference>
<feature type="region of interest" description="Disordered" evidence="1">
    <location>
        <begin position="136"/>
        <end position="158"/>
    </location>
</feature>
<accession>A0AAD9VHM7</accession>
<reference evidence="2" key="2">
    <citation type="journal article" date="2023" name="Commun. Biol.">
        <title>Intrasexual cuticular hydrocarbon dimorphism in a wasp sheds light on hydrocarbon biosynthesis genes in Hymenoptera.</title>
        <authorList>
            <person name="Moris V.C."/>
            <person name="Podsiadlowski L."/>
            <person name="Martin S."/>
            <person name="Oeyen J.P."/>
            <person name="Donath A."/>
            <person name="Petersen M."/>
            <person name="Wilbrandt J."/>
            <person name="Misof B."/>
            <person name="Liedtke D."/>
            <person name="Thamm M."/>
            <person name="Scheiner R."/>
            <person name="Schmitt T."/>
            <person name="Niehuis O."/>
        </authorList>
    </citation>
    <scope>NUCLEOTIDE SEQUENCE</scope>
    <source>
        <strain evidence="2">GBR_01_08_01A</strain>
    </source>
</reference>
<feature type="non-terminal residue" evidence="2">
    <location>
        <position position="277"/>
    </location>
</feature>
<evidence type="ECO:0000313" key="2">
    <source>
        <dbReference type="EMBL" id="KAK2574834.1"/>
    </source>
</evidence>
<sequence length="277" mass="31822">LGIDEPGFTHITSFRRQVFIDPDDIEKLPKEFTINYEETLYHIYVSTDKITCFVCKQDGHTAKYCKVNTGNITTQVSYCTNQYGNKPLSEPRYEGNETNNIIPHNLDNSKDINSGNKQLNQLEFNGTNLFKKPIINESSRPSKRPVSISTAPDDGSKIDSEEEIVPKQVKKGTNKKKKIVHAEIPPEEYLKVDIKAAKIIIPEAVAATFPMTYEEFFEFICNSYKYKYSEIRSLAIKYVTNIPALVVMLEEIYKSIKIREIKLRITKIVKHLQNETM</sequence>
<dbReference type="Proteomes" id="UP001258017">
    <property type="component" value="Unassembled WGS sequence"/>
</dbReference>
<keyword evidence="3" id="KW-1185">Reference proteome</keyword>